<dbReference type="RefSeq" id="WP_051651489.1">
    <property type="nucleotide sequence ID" value="NZ_FNDZ01000001.1"/>
</dbReference>
<reference evidence="3 4" key="1">
    <citation type="submission" date="2016-10" db="EMBL/GenBank/DDBJ databases">
        <authorList>
            <person name="de Groot N.N."/>
        </authorList>
    </citation>
    <scope>NUCLEOTIDE SEQUENCE [LARGE SCALE GENOMIC DNA]</scope>
    <source>
        <strain evidence="3 4">CGMCC 1.5058</strain>
    </source>
</reference>
<dbReference type="PANTHER" id="PTHR42983">
    <property type="entry name" value="DINITROGENASE IRON-MOLYBDENUM COFACTOR PROTEIN-RELATED"/>
    <property type="match status" value="1"/>
</dbReference>
<gene>
    <name evidence="3" type="ORF">SAMN05421804_101826</name>
</gene>
<dbReference type="InterPro" id="IPR033913">
    <property type="entry name" value="MTH1175_dom"/>
</dbReference>
<dbReference type="SUPFAM" id="SSF53146">
    <property type="entry name" value="Nitrogenase accessory factor-like"/>
    <property type="match status" value="1"/>
</dbReference>
<sequence length="131" mass="13724">MKIAVACMGEEISMHFGHSEVFKVFEGTKDSFQETKTIHSPGHGKGSLPQLLIKEKVGVLITGGLGEGAMQKLEAGGIEVVRGAEGAPADAVNEYLLGTLQSRGEACKGHHDHSHDHGSGEHGCHGQGGCR</sequence>
<dbReference type="CDD" id="cd00851">
    <property type="entry name" value="MTH1175"/>
    <property type="match status" value="1"/>
</dbReference>
<dbReference type="InterPro" id="IPR003731">
    <property type="entry name" value="Di-Nase_FeMo-co_biosynth"/>
</dbReference>
<organism evidence="3 4">
    <name type="scientific">Proteiniclasticum ruminis</name>
    <dbReference type="NCBI Taxonomy" id="398199"/>
    <lineage>
        <taxon>Bacteria</taxon>
        <taxon>Bacillati</taxon>
        <taxon>Bacillota</taxon>
        <taxon>Clostridia</taxon>
        <taxon>Eubacteriales</taxon>
        <taxon>Clostridiaceae</taxon>
        <taxon>Proteiniclasticum</taxon>
    </lineage>
</organism>
<dbReference type="Proteomes" id="UP000183255">
    <property type="component" value="Unassembled WGS sequence"/>
</dbReference>
<feature type="compositionally biased region" description="Basic and acidic residues" evidence="1">
    <location>
        <begin position="106"/>
        <end position="124"/>
    </location>
</feature>
<protein>
    <submittedName>
        <fullName evidence="3">Predicted Fe-Mo cluster-binding protein, NifX family</fullName>
    </submittedName>
</protein>
<name>A0A1G8IAM5_9CLOT</name>
<evidence type="ECO:0000313" key="3">
    <source>
        <dbReference type="EMBL" id="SDI15956.1"/>
    </source>
</evidence>
<accession>A0A1G8IAM5</accession>
<evidence type="ECO:0000313" key="4">
    <source>
        <dbReference type="Proteomes" id="UP000183255"/>
    </source>
</evidence>
<feature type="region of interest" description="Disordered" evidence="1">
    <location>
        <begin position="106"/>
        <end position="131"/>
    </location>
</feature>
<dbReference type="EMBL" id="FNDZ01000001">
    <property type="protein sequence ID" value="SDI15956.1"/>
    <property type="molecule type" value="Genomic_DNA"/>
</dbReference>
<proteinExistence type="predicted"/>
<dbReference type="Pfam" id="PF02579">
    <property type="entry name" value="Nitro_FeMo-Co"/>
    <property type="match status" value="1"/>
</dbReference>
<dbReference type="InterPro" id="IPR036105">
    <property type="entry name" value="DiNase_FeMo-co_biosyn_sf"/>
</dbReference>
<dbReference type="Gene3D" id="3.30.420.130">
    <property type="entry name" value="Dinitrogenase iron-molybdenum cofactor biosynthesis domain"/>
    <property type="match status" value="1"/>
</dbReference>
<dbReference type="PANTHER" id="PTHR42983:SF1">
    <property type="entry name" value="IRON-MOLYBDENUM PROTEIN"/>
    <property type="match status" value="1"/>
</dbReference>
<dbReference type="AlphaFoldDB" id="A0A1G8IAM5"/>
<evidence type="ECO:0000256" key="1">
    <source>
        <dbReference type="SAM" id="MobiDB-lite"/>
    </source>
</evidence>
<feature type="domain" description="Dinitrogenase iron-molybdenum cofactor biosynthesis" evidence="2">
    <location>
        <begin position="9"/>
        <end position="96"/>
    </location>
</feature>
<evidence type="ECO:0000259" key="2">
    <source>
        <dbReference type="Pfam" id="PF02579"/>
    </source>
</evidence>